<evidence type="ECO:0000256" key="2">
    <source>
        <dbReference type="SAM" id="Phobius"/>
    </source>
</evidence>
<keyword evidence="5" id="KW-1185">Reference proteome</keyword>
<evidence type="ECO:0000313" key="4">
    <source>
        <dbReference type="EMBL" id="MEX6691146.1"/>
    </source>
</evidence>
<evidence type="ECO:0000259" key="3">
    <source>
        <dbReference type="Pfam" id="PF06580"/>
    </source>
</evidence>
<gene>
    <name evidence="4" type="ORF">QTN47_26795</name>
</gene>
<keyword evidence="2" id="KW-0812">Transmembrane</keyword>
<feature type="domain" description="Signal transduction histidine kinase internal region" evidence="3">
    <location>
        <begin position="173"/>
        <end position="250"/>
    </location>
</feature>
<feature type="transmembrane region" description="Helical" evidence="2">
    <location>
        <begin position="136"/>
        <end position="153"/>
    </location>
</feature>
<dbReference type="SUPFAM" id="SSF55874">
    <property type="entry name" value="ATPase domain of HSP90 chaperone/DNA topoisomerase II/histidine kinase"/>
    <property type="match status" value="1"/>
</dbReference>
<feature type="transmembrane region" description="Helical" evidence="2">
    <location>
        <begin position="95"/>
        <end position="116"/>
    </location>
</feature>
<dbReference type="Gene3D" id="3.30.565.10">
    <property type="entry name" value="Histidine kinase-like ATPase, C-terminal domain"/>
    <property type="match status" value="1"/>
</dbReference>
<dbReference type="InterPro" id="IPR010559">
    <property type="entry name" value="Sig_transdc_His_kin_internal"/>
</dbReference>
<dbReference type="InterPro" id="IPR050640">
    <property type="entry name" value="Bact_2-comp_sensor_kinase"/>
</dbReference>
<evidence type="ECO:0000313" key="5">
    <source>
        <dbReference type="Proteomes" id="UP001560573"/>
    </source>
</evidence>
<dbReference type="RefSeq" id="WP_369332562.1">
    <property type="nucleotide sequence ID" value="NZ_JAULBC010000014.1"/>
</dbReference>
<name>A0ABV3ZMN4_9BACT</name>
<feature type="coiled-coil region" evidence="1">
    <location>
        <begin position="153"/>
        <end position="180"/>
    </location>
</feature>
<keyword evidence="4" id="KW-0808">Transferase</keyword>
<reference evidence="4 5" key="1">
    <citation type="submission" date="2023-07" db="EMBL/GenBank/DDBJ databases">
        <authorList>
            <person name="Lian W.-H."/>
        </authorList>
    </citation>
    <scope>NUCLEOTIDE SEQUENCE [LARGE SCALE GENOMIC DNA]</scope>
    <source>
        <strain evidence="4 5">SYSU DXS3180</strain>
    </source>
</reference>
<dbReference type="PANTHER" id="PTHR34220">
    <property type="entry name" value="SENSOR HISTIDINE KINASE YPDA"/>
    <property type="match status" value="1"/>
</dbReference>
<dbReference type="PANTHER" id="PTHR34220:SF7">
    <property type="entry name" value="SENSOR HISTIDINE KINASE YPDA"/>
    <property type="match status" value="1"/>
</dbReference>
<organism evidence="4 5">
    <name type="scientific">Danxiaibacter flavus</name>
    <dbReference type="NCBI Taxonomy" id="3049108"/>
    <lineage>
        <taxon>Bacteria</taxon>
        <taxon>Pseudomonadati</taxon>
        <taxon>Bacteroidota</taxon>
        <taxon>Chitinophagia</taxon>
        <taxon>Chitinophagales</taxon>
        <taxon>Chitinophagaceae</taxon>
        <taxon>Danxiaibacter</taxon>
    </lineage>
</organism>
<keyword evidence="1" id="KW-0175">Coiled coil</keyword>
<keyword evidence="2" id="KW-0472">Membrane</keyword>
<accession>A0ABV3ZMN4</accession>
<dbReference type="GO" id="GO:0016301">
    <property type="term" value="F:kinase activity"/>
    <property type="evidence" value="ECO:0007669"/>
    <property type="project" value="UniProtKB-KW"/>
</dbReference>
<keyword evidence="4" id="KW-0418">Kinase</keyword>
<keyword evidence="2" id="KW-1133">Transmembrane helix</keyword>
<sequence>MKLFNSKWFIVLVHIAIWVVYLYSPYFFRPSNAEFMHGDAMRNHFMKEPLPPPLPRNYIHSIFTHFNMVLDVILVSFFYLNAYVLLPKLAYKKKYVSYVTAILLFIFLIVIAHIAIFNPALHPPQFRPGPPLGAGFFRFLTILACSIAYKTIIDKIAQDKLAKEKENENLKTELSLLRSQVSPHFMFNVLNSMVYMARMKSDNLEPSLIKLSSLMRYMLYDADEDKVPLQSEIEYVESYIDLQKQRFEDTVKVNVTIDVDSINHYIEPMLLIPFVENAFKHGTGMIDDATINIMLHVREQELKFVVTNNYNERLKETKDKISGIGLANVIRRLNLLYSNDYKMDIKDENGLFEIHLTLKLT</sequence>
<feature type="transmembrane region" description="Helical" evidence="2">
    <location>
        <begin position="7"/>
        <end position="28"/>
    </location>
</feature>
<dbReference type="Proteomes" id="UP001560573">
    <property type="component" value="Unassembled WGS sequence"/>
</dbReference>
<dbReference type="EMBL" id="JAULBC010000014">
    <property type="protein sequence ID" value="MEX6691146.1"/>
    <property type="molecule type" value="Genomic_DNA"/>
</dbReference>
<feature type="transmembrane region" description="Helical" evidence="2">
    <location>
        <begin position="58"/>
        <end position="83"/>
    </location>
</feature>
<dbReference type="Pfam" id="PF06580">
    <property type="entry name" value="His_kinase"/>
    <property type="match status" value="1"/>
</dbReference>
<protein>
    <submittedName>
        <fullName evidence="4">Histidine kinase</fullName>
    </submittedName>
</protein>
<proteinExistence type="predicted"/>
<evidence type="ECO:0000256" key="1">
    <source>
        <dbReference type="SAM" id="Coils"/>
    </source>
</evidence>
<comment type="caution">
    <text evidence="4">The sequence shown here is derived from an EMBL/GenBank/DDBJ whole genome shotgun (WGS) entry which is preliminary data.</text>
</comment>
<dbReference type="InterPro" id="IPR036890">
    <property type="entry name" value="HATPase_C_sf"/>
</dbReference>